<comment type="caution">
    <text evidence="3">The sequence shown here is derived from an EMBL/GenBank/DDBJ whole genome shotgun (WGS) entry which is preliminary data.</text>
</comment>
<organism evidence="3 4">
    <name type="scientific">Seminavis robusta</name>
    <dbReference type="NCBI Taxonomy" id="568900"/>
    <lineage>
        <taxon>Eukaryota</taxon>
        <taxon>Sar</taxon>
        <taxon>Stramenopiles</taxon>
        <taxon>Ochrophyta</taxon>
        <taxon>Bacillariophyta</taxon>
        <taxon>Bacillariophyceae</taxon>
        <taxon>Bacillariophycidae</taxon>
        <taxon>Naviculales</taxon>
        <taxon>Naviculaceae</taxon>
        <taxon>Seminavis</taxon>
    </lineage>
</organism>
<feature type="coiled-coil region" evidence="1">
    <location>
        <begin position="78"/>
        <end position="123"/>
    </location>
</feature>
<evidence type="ECO:0000313" key="3">
    <source>
        <dbReference type="EMBL" id="CAB9521105.1"/>
    </source>
</evidence>
<feature type="compositionally biased region" description="Basic residues" evidence="2">
    <location>
        <begin position="1"/>
        <end position="11"/>
    </location>
</feature>
<evidence type="ECO:0000256" key="1">
    <source>
        <dbReference type="SAM" id="Coils"/>
    </source>
</evidence>
<accession>A0A9N8EM85</accession>
<reference evidence="3" key="1">
    <citation type="submission" date="2020-06" db="EMBL/GenBank/DDBJ databases">
        <authorList>
            <consortium name="Plant Systems Biology data submission"/>
        </authorList>
    </citation>
    <scope>NUCLEOTIDE SEQUENCE</scope>
    <source>
        <strain evidence="3">D6</strain>
    </source>
</reference>
<keyword evidence="4" id="KW-1185">Reference proteome</keyword>
<proteinExistence type="predicted"/>
<dbReference type="Proteomes" id="UP001153069">
    <property type="component" value="Unassembled WGS sequence"/>
</dbReference>
<keyword evidence="1" id="KW-0175">Coiled coil</keyword>
<evidence type="ECO:0000313" key="4">
    <source>
        <dbReference type="Proteomes" id="UP001153069"/>
    </source>
</evidence>
<feature type="region of interest" description="Disordered" evidence="2">
    <location>
        <begin position="1"/>
        <end position="24"/>
    </location>
</feature>
<evidence type="ECO:0000256" key="2">
    <source>
        <dbReference type="SAM" id="MobiDB-lite"/>
    </source>
</evidence>
<protein>
    <submittedName>
        <fullName evidence="3">Uncharacterized protein</fullName>
    </submittedName>
</protein>
<feature type="compositionally biased region" description="Basic and acidic residues" evidence="2">
    <location>
        <begin position="12"/>
        <end position="21"/>
    </location>
</feature>
<dbReference type="EMBL" id="CAICTM010001163">
    <property type="protein sequence ID" value="CAB9521105.1"/>
    <property type="molecule type" value="Genomic_DNA"/>
</dbReference>
<name>A0A9N8EM85_9STRA</name>
<gene>
    <name evidence="3" type="ORF">SEMRO_1165_G248090.1</name>
</gene>
<sequence length="422" mass="47276">MSGRAAKRQRRGQPEEEKAETIEAFTSTEEFVERQGADLQNALHLTADHTALFAQLQSPDKELQGQGMNQIITYKAACDKASSTIQEIQANAEQSIEEKRAELEEKKKELEKLMDKKKKLDSLAGSIQQTKTILEIGETVATNAAAEDEDESGDESSEDELAIPPQMMMLLGSADNFTLGVINTFLDLYSLFQWGRVVVGLESSLSDKLVDQENQPESRLSVAHEIGMAIFNHTVLPKQGYLPCGDLGELFLDVDDETVEEEESIESQGSMQFQSLAWQQKYQAARALLHATTSSCYAYHDLEKCFEDAGTFNYSQFVLMCSMLDELRRQMYYCTIESSDGYGWPFFTMQSVVDAAHFLNIHFSAPLETQYQFTPIKRDNSRSEPYPYDYKNLGTSNGRLTLRDLACMNPRVVRAAASSGVG</sequence>
<dbReference type="AlphaFoldDB" id="A0A9N8EM85"/>